<feature type="compositionally biased region" description="Low complexity" evidence="1">
    <location>
        <begin position="391"/>
        <end position="401"/>
    </location>
</feature>
<dbReference type="GO" id="GO:0004180">
    <property type="term" value="F:carboxypeptidase activity"/>
    <property type="evidence" value="ECO:0007669"/>
    <property type="project" value="UniProtKB-KW"/>
</dbReference>
<feature type="chain" id="PRO_5012778602" evidence="2">
    <location>
        <begin position="29"/>
        <end position="412"/>
    </location>
</feature>
<dbReference type="PROSITE" id="PS51318">
    <property type="entry name" value="TAT"/>
    <property type="match status" value="1"/>
</dbReference>
<keyword evidence="4" id="KW-0645">Protease</keyword>
<proteinExistence type="predicted"/>
<feature type="compositionally biased region" description="Gly residues" evidence="1">
    <location>
        <begin position="402"/>
        <end position="412"/>
    </location>
</feature>
<dbReference type="RefSeq" id="WP_159450055.1">
    <property type="nucleotide sequence ID" value="NZ_FXAC01000021.1"/>
</dbReference>
<dbReference type="AlphaFoldDB" id="A0A1X7E492"/>
<dbReference type="Proteomes" id="UP000192929">
    <property type="component" value="Unassembled WGS sequence"/>
</dbReference>
<dbReference type="Pfam" id="PF00144">
    <property type="entry name" value="Beta-lactamase"/>
    <property type="match status" value="1"/>
</dbReference>
<feature type="domain" description="Beta-lactamase-related" evidence="3">
    <location>
        <begin position="42"/>
        <end position="376"/>
    </location>
</feature>
<organism evidence="4 5">
    <name type="scientific">Kocuria marina subsp. indica</name>
    <dbReference type="NCBI Taxonomy" id="1049583"/>
    <lineage>
        <taxon>Bacteria</taxon>
        <taxon>Bacillati</taxon>
        <taxon>Actinomycetota</taxon>
        <taxon>Actinomycetes</taxon>
        <taxon>Micrococcales</taxon>
        <taxon>Micrococcaceae</taxon>
        <taxon>Kocuria</taxon>
    </lineage>
</organism>
<protein>
    <submittedName>
        <fullName evidence="4">D-alanyl-D-alanine carboxypeptidase</fullName>
    </submittedName>
</protein>
<evidence type="ECO:0000313" key="5">
    <source>
        <dbReference type="Proteomes" id="UP000192929"/>
    </source>
</evidence>
<keyword evidence="4" id="KW-0378">Hydrolase</keyword>
<keyword evidence="2" id="KW-0732">Signal</keyword>
<evidence type="ECO:0000313" key="4">
    <source>
        <dbReference type="EMBL" id="SMF27208.1"/>
    </source>
</evidence>
<feature type="signal peptide" evidence="2">
    <location>
        <begin position="1"/>
        <end position="28"/>
    </location>
</feature>
<dbReference type="InterPro" id="IPR012338">
    <property type="entry name" value="Beta-lactam/transpept-like"/>
</dbReference>
<dbReference type="SUPFAM" id="SSF56601">
    <property type="entry name" value="beta-lactamase/transpeptidase-like"/>
    <property type="match status" value="1"/>
</dbReference>
<dbReference type="EMBL" id="FXAC01000021">
    <property type="protein sequence ID" value="SMF27208.1"/>
    <property type="molecule type" value="Genomic_DNA"/>
</dbReference>
<dbReference type="PANTHER" id="PTHR46825:SF7">
    <property type="entry name" value="D-ALANYL-D-ALANINE CARBOXYPEPTIDASE"/>
    <property type="match status" value="1"/>
</dbReference>
<dbReference type="InterPro" id="IPR050491">
    <property type="entry name" value="AmpC-like"/>
</dbReference>
<sequence length="412" mass="43452">MLPNRRQLLTGAAVAALATPAFTTGAAAAPSKIAFNTAGIDAALANLVRDGAVGVTTSVVGPGGTYLSAAGKRDLQKDSARPQDRARIASITKAMIAVLVMQRIEAGQWTLRTTIDQVTPGLYPGHGGVTVAQLMNHTSGMPDGIYSLLPDREWYTWTVQDLEAAVVPYHSEQELVELSRRLPWEFEPGTGWSYSNVGYVVLSMLLEAATGSRIQDVVRDRVFKPAKMQQSRLEESTLVRGRYLLPYGKFQAGLAPLPLVNPSIFSGAGGVYATAEDITDFTGALMTGRLLRKDLVDAMVTPVGAAQQARYGYGLYLINGPCRTAAGTPEVLIGHDGAGFGTRAVSFTTRDASRRMALAYTGRSYVEEGPDPDAAMNAALIAGFRATCPTSAPTTPASGKGPASGGAGSLRL</sequence>
<dbReference type="Gene3D" id="3.40.710.10">
    <property type="entry name" value="DD-peptidase/beta-lactamase superfamily"/>
    <property type="match status" value="1"/>
</dbReference>
<gene>
    <name evidence="4" type="ORF">SAMN06296028_12113</name>
</gene>
<evidence type="ECO:0000256" key="2">
    <source>
        <dbReference type="SAM" id="SignalP"/>
    </source>
</evidence>
<reference evidence="5" key="1">
    <citation type="submission" date="2017-04" db="EMBL/GenBank/DDBJ databases">
        <authorList>
            <person name="Varghese N."/>
            <person name="Submissions S."/>
        </authorList>
    </citation>
    <scope>NUCLEOTIDE SEQUENCE [LARGE SCALE GENOMIC DNA]</scope>
    <source>
        <strain evidence="5">NIO-1021</strain>
    </source>
</reference>
<dbReference type="InterPro" id="IPR006311">
    <property type="entry name" value="TAT_signal"/>
</dbReference>
<accession>A0A1X7E492</accession>
<keyword evidence="5" id="KW-1185">Reference proteome</keyword>
<dbReference type="InterPro" id="IPR001466">
    <property type="entry name" value="Beta-lactam-related"/>
</dbReference>
<evidence type="ECO:0000256" key="1">
    <source>
        <dbReference type="SAM" id="MobiDB-lite"/>
    </source>
</evidence>
<keyword evidence="4" id="KW-0121">Carboxypeptidase</keyword>
<evidence type="ECO:0000259" key="3">
    <source>
        <dbReference type="Pfam" id="PF00144"/>
    </source>
</evidence>
<dbReference type="PANTHER" id="PTHR46825">
    <property type="entry name" value="D-ALANYL-D-ALANINE-CARBOXYPEPTIDASE/ENDOPEPTIDASE AMPH"/>
    <property type="match status" value="1"/>
</dbReference>
<name>A0A1X7E492_9MICC</name>
<feature type="region of interest" description="Disordered" evidence="1">
    <location>
        <begin position="391"/>
        <end position="412"/>
    </location>
</feature>